<feature type="transmembrane region" description="Helical" evidence="1">
    <location>
        <begin position="459"/>
        <end position="480"/>
    </location>
</feature>
<keyword evidence="3" id="KW-1185">Reference proteome</keyword>
<feature type="transmembrane region" description="Helical" evidence="1">
    <location>
        <begin position="192"/>
        <end position="208"/>
    </location>
</feature>
<evidence type="ECO:0000313" key="2">
    <source>
        <dbReference type="EMBL" id="MFB0835925.1"/>
    </source>
</evidence>
<dbReference type="EMBL" id="JBHDLJ010000016">
    <property type="protein sequence ID" value="MFB0835925.1"/>
    <property type="molecule type" value="Genomic_DNA"/>
</dbReference>
<name>A0ABV4UQJ1_9MICC</name>
<comment type="caution">
    <text evidence="2">The sequence shown here is derived from an EMBL/GenBank/DDBJ whole genome shotgun (WGS) entry which is preliminary data.</text>
</comment>
<feature type="transmembrane region" description="Helical" evidence="1">
    <location>
        <begin position="80"/>
        <end position="100"/>
    </location>
</feature>
<sequence>MRPSGLWTVAAAQLRQDWKLILPWVLLLPLLPATSVWGFDALFRDDPATLVAMNFSAGSNPAFSVLFGPAPDITTAEGFAVWRSFVLGSFFTALMAVLAVTRNARGQEDTGRAELVAAAPVGRNARLAAALLLAWGASVTVGVLAAGLAVVAGADPLPMVLLGGAYAGSGVVFAGVAAVASQLASFARGANILSVATLGAAYLLRAFADTSEAARGLLWWTPFGWVQKMEPVGDASAWPLWLCAAAGVALAGAAFVLQGRRDFGMGFIPPRSGPERGGFVATLPGLVVRQQRTAAISWIVGLTVMGAVMGLVASSLGEILLGSPQLAAIIAAQGLDAGDLSFQFLRTLLEIIALIAAVHGVQLGLRLVGEEQQGRLDPLLATPIRREGLLAWYAVAALVAPALALIGAGVAMAVANRANGGEAGVGAVVLQSLAAVPAVWILASLGLAFAGALPSLRSVAWFALVAVFVISMLGPMLRFPDAVMGLSPLWHVPDTSVGDSVAGPVLAMTALAAALLAVAFLGFRRRDIG</sequence>
<protein>
    <submittedName>
        <fullName evidence="2">ABC transporter permease</fullName>
    </submittedName>
</protein>
<dbReference type="Proteomes" id="UP001575652">
    <property type="component" value="Unassembled WGS sequence"/>
</dbReference>
<accession>A0ABV4UQJ1</accession>
<feature type="transmembrane region" description="Helical" evidence="1">
    <location>
        <begin position="20"/>
        <end position="43"/>
    </location>
</feature>
<keyword evidence="1" id="KW-0472">Membrane</keyword>
<feature type="transmembrane region" description="Helical" evidence="1">
    <location>
        <begin position="389"/>
        <end position="415"/>
    </location>
</feature>
<feature type="transmembrane region" description="Helical" evidence="1">
    <location>
        <begin position="295"/>
        <end position="316"/>
    </location>
</feature>
<feature type="transmembrane region" description="Helical" evidence="1">
    <location>
        <begin position="238"/>
        <end position="257"/>
    </location>
</feature>
<dbReference type="RefSeq" id="WP_373973103.1">
    <property type="nucleotide sequence ID" value="NZ_JBHDLJ010000016.1"/>
</dbReference>
<feature type="transmembrane region" description="Helical" evidence="1">
    <location>
        <begin position="160"/>
        <end position="180"/>
    </location>
</feature>
<feature type="transmembrane region" description="Helical" evidence="1">
    <location>
        <begin position="500"/>
        <end position="523"/>
    </location>
</feature>
<evidence type="ECO:0000313" key="3">
    <source>
        <dbReference type="Proteomes" id="UP001575652"/>
    </source>
</evidence>
<reference evidence="2 3" key="1">
    <citation type="submission" date="2024-09" db="EMBL/GenBank/DDBJ databases">
        <authorList>
            <person name="Salinas-Garcia M.A."/>
            <person name="Prieme A."/>
        </authorList>
    </citation>
    <scope>NUCLEOTIDE SEQUENCE [LARGE SCALE GENOMIC DNA]</scope>
    <source>
        <strain evidence="2 3">DSM 21081</strain>
    </source>
</reference>
<keyword evidence="1" id="KW-0812">Transmembrane</keyword>
<feature type="transmembrane region" description="Helical" evidence="1">
    <location>
        <begin position="427"/>
        <end position="452"/>
    </location>
</feature>
<feature type="transmembrane region" description="Helical" evidence="1">
    <location>
        <begin position="348"/>
        <end position="368"/>
    </location>
</feature>
<organism evidence="2 3">
    <name type="scientific">Arthrobacter halodurans</name>
    <dbReference type="NCBI Taxonomy" id="516699"/>
    <lineage>
        <taxon>Bacteria</taxon>
        <taxon>Bacillati</taxon>
        <taxon>Actinomycetota</taxon>
        <taxon>Actinomycetes</taxon>
        <taxon>Micrococcales</taxon>
        <taxon>Micrococcaceae</taxon>
        <taxon>Arthrobacter</taxon>
    </lineage>
</organism>
<gene>
    <name evidence="2" type="ORF">ACETWP_15130</name>
</gene>
<proteinExistence type="predicted"/>
<keyword evidence="1" id="KW-1133">Transmembrane helix</keyword>
<feature type="transmembrane region" description="Helical" evidence="1">
    <location>
        <begin position="132"/>
        <end position="154"/>
    </location>
</feature>
<evidence type="ECO:0000256" key="1">
    <source>
        <dbReference type="SAM" id="Phobius"/>
    </source>
</evidence>